<feature type="transmembrane region" description="Helical" evidence="1">
    <location>
        <begin position="38"/>
        <end position="56"/>
    </location>
</feature>
<sequence length="57" mass="6236">MRMNRPVVAIDPRLFGKRIPGFLLGSADRAGFSVSDDVKLFASTFAVGFVFVSVLIF</sequence>
<organism evidence="2 3">
    <name type="scientific">Sphingomonas daechungensis</name>
    <dbReference type="NCBI Taxonomy" id="1176646"/>
    <lineage>
        <taxon>Bacteria</taxon>
        <taxon>Pseudomonadati</taxon>
        <taxon>Pseudomonadota</taxon>
        <taxon>Alphaproteobacteria</taxon>
        <taxon>Sphingomonadales</taxon>
        <taxon>Sphingomonadaceae</taxon>
        <taxon>Sphingomonas</taxon>
    </lineage>
</organism>
<keyword evidence="1" id="KW-0812">Transmembrane</keyword>
<dbReference type="EMBL" id="CP060780">
    <property type="protein sequence ID" value="QNP43009.1"/>
    <property type="molecule type" value="Genomic_DNA"/>
</dbReference>
<keyword evidence="1" id="KW-0472">Membrane</keyword>
<protein>
    <submittedName>
        <fullName evidence="2">Uncharacterized protein</fullName>
    </submittedName>
</protein>
<evidence type="ECO:0000313" key="3">
    <source>
        <dbReference type="Proteomes" id="UP000516134"/>
    </source>
</evidence>
<evidence type="ECO:0000313" key="2">
    <source>
        <dbReference type="EMBL" id="QNP43009.1"/>
    </source>
</evidence>
<dbReference type="RefSeq" id="WP_187714440.1">
    <property type="nucleotide sequence ID" value="NZ_BAABJC010000001.1"/>
</dbReference>
<name>A0ABX6SZL0_9SPHN</name>
<accession>A0ABX6SZL0</accession>
<dbReference type="Proteomes" id="UP000516134">
    <property type="component" value="Chromosome"/>
</dbReference>
<gene>
    <name evidence="2" type="ORF">H9L15_13665</name>
</gene>
<keyword evidence="3" id="KW-1185">Reference proteome</keyword>
<keyword evidence="1" id="KW-1133">Transmembrane helix</keyword>
<evidence type="ECO:0000256" key="1">
    <source>
        <dbReference type="SAM" id="Phobius"/>
    </source>
</evidence>
<proteinExistence type="predicted"/>
<reference evidence="2 3" key="1">
    <citation type="submission" date="2020-08" db="EMBL/GenBank/DDBJ databases">
        <title>Genome sequence of Sphingomonas daechungensis KACC 18115T.</title>
        <authorList>
            <person name="Hyun D.-W."/>
            <person name="Bae J.-W."/>
        </authorList>
    </citation>
    <scope>NUCLEOTIDE SEQUENCE [LARGE SCALE GENOMIC DNA]</scope>
    <source>
        <strain evidence="2 3">KACC 18115</strain>
    </source>
</reference>